<sequence>MAADPESGRLSRVPRWLGALQVLGALWTLPNTLIGLAIGTLGACFGARPRWSATERAVVFHAWPWGPGGAMTLGNVILLKGASLELQCATYAHAAGRCVHPAVRLGDHERAHVYQYMLLGPLFLPVYLLCGGIHVRNPLERAADAYAIHGHGWWPWWSQPSREKPNKSDNG</sequence>
<proteinExistence type="predicted"/>
<name>A0A0H2X721_XANC8</name>
<dbReference type="KEGG" id="xcb:XC_1961"/>
<keyword evidence="1" id="KW-1133">Transmembrane helix</keyword>
<evidence type="ECO:0000313" key="3">
    <source>
        <dbReference type="Proteomes" id="UP000000420"/>
    </source>
</evidence>
<feature type="transmembrane region" description="Helical" evidence="1">
    <location>
        <begin position="20"/>
        <end position="46"/>
    </location>
</feature>
<keyword evidence="1" id="KW-0812">Transmembrane</keyword>
<dbReference type="Proteomes" id="UP000000420">
    <property type="component" value="Chromosome"/>
</dbReference>
<reference evidence="2 3" key="1">
    <citation type="journal article" date="2005" name="Genome Res.">
        <title>Comparative and functional genomic analyses of the pathogenicity of phytopathogen Xanthomonas campestris pv. campestris.</title>
        <authorList>
            <person name="Qian W."/>
            <person name="Jia Y."/>
            <person name="Ren S.X."/>
            <person name="He Y.Q."/>
            <person name="Feng J.X."/>
            <person name="Lu L.F."/>
            <person name="Sun Q."/>
            <person name="Ying G."/>
            <person name="Tang D.J."/>
            <person name="Tang H."/>
            <person name="Wu W."/>
            <person name="Hao P."/>
            <person name="Wang L."/>
            <person name="Jiang B.L."/>
            <person name="Zeng S."/>
            <person name="Gu W.Y."/>
            <person name="Lu G."/>
            <person name="Rong L."/>
            <person name="Tian Y."/>
            <person name="Yao Z."/>
            <person name="Fu G."/>
            <person name="Chen B."/>
            <person name="Fang R."/>
            <person name="Qiang B."/>
            <person name="Chen Z."/>
            <person name="Zhao G.P."/>
            <person name="Tang J.L."/>
            <person name="He C."/>
        </authorList>
    </citation>
    <scope>NUCLEOTIDE SEQUENCE [LARGE SCALE GENOMIC DNA]</scope>
    <source>
        <strain evidence="2 3">8004</strain>
    </source>
</reference>
<protein>
    <submittedName>
        <fullName evidence="2">Uncharacterized protein</fullName>
    </submittedName>
</protein>
<evidence type="ECO:0000256" key="1">
    <source>
        <dbReference type="SAM" id="Phobius"/>
    </source>
</evidence>
<dbReference type="AlphaFoldDB" id="A0A0H2X721"/>
<dbReference type="HOGENOM" id="CLU_1739428_0_0_6"/>
<evidence type="ECO:0000313" key="2">
    <source>
        <dbReference type="EMBL" id="AAY49024.1"/>
    </source>
</evidence>
<gene>
    <name evidence="2" type="ordered locus">XC_1961</name>
</gene>
<accession>A0A0H2X721</accession>
<dbReference type="EMBL" id="CP000050">
    <property type="protein sequence ID" value="AAY49024.1"/>
    <property type="molecule type" value="Genomic_DNA"/>
</dbReference>
<keyword evidence="1" id="KW-0472">Membrane</keyword>
<organism evidence="2 3">
    <name type="scientific">Xanthomonas campestris pv. campestris (strain 8004)</name>
    <dbReference type="NCBI Taxonomy" id="314565"/>
    <lineage>
        <taxon>Bacteria</taxon>
        <taxon>Pseudomonadati</taxon>
        <taxon>Pseudomonadota</taxon>
        <taxon>Gammaproteobacteria</taxon>
        <taxon>Lysobacterales</taxon>
        <taxon>Lysobacteraceae</taxon>
        <taxon>Xanthomonas</taxon>
    </lineage>
</organism>
<dbReference type="RefSeq" id="WP_011037303.1">
    <property type="nucleotide sequence ID" value="NC_007086.1"/>
</dbReference>